<dbReference type="InterPro" id="IPR004294">
    <property type="entry name" value="Carotenoid_Oase"/>
</dbReference>
<dbReference type="SUPFAM" id="SSF50998">
    <property type="entry name" value="Quinoprotein alcohol dehydrogenase-like"/>
    <property type="match status" value="1"/>
</dbReference>
<keyword evidence="4 5" id="KW-0408">Iron</keyword>
<dbReference type="GO" id="GO:0016121">
    <property type="term" value="P:carotene catabolic process"/>
    <property type="evidence" value="ECO:0007669"/>
    <property type="project" value="TreeGrafter"/>
</dbReference>
<dbReference type="RefSeq" id="XP_024670094.1">
    <property type="nucleotide sequence ID" value="XM_024817718.1"/>
</dbReference>
<dbReference type="AlphaFoldDB" id="A0A2I2F613"/>
<feature type="binding site" evidence="5">
    <location>
        <position position="508"/>
    </location>
    <ligand>
        <name>Fe cation</name>
        <dbReference type="ChEBI" id="CHEBI:24875"/>
        <note>catalytic</note>
    </ligand>
</feature>
<dbReference type="GO" id="GO:0046872">
    <property type="term" value="F:metal ion binding"/>
    <property type="evidence" value="ECO:0007669"/>
    <property type="project" value="UniProtKB-KW"/>
</dbReference>
<keyword evidence="2 5" id="KW-0479">Metal-binding</keyword>
<evidence type="ECO:0000256" key="1">
    <source>
        <dbReference type="ARBA" id="ARBA00006787"/>
    </source>
</evidence>
<protein>
    <submittedName>
        <fullName evidence="6">Putative carotenoid cleavage dioxygenase</fullName>
    </submittedName>
</protein>
<dbReference type="InterPro" id="IPR011047">
    <property type="entry name" value="Quinoprotein_ADH-like_sf"/>
</dbReference>
<evidence type="ECO:0000313" key="7">
    <source>
        <dbReference type="Proteomes" id="UP000234585"/>
    </source>
</evidence>
<dbReference type="OrthoDB" id="1069523at2759"/>
<comment type="cofactor">
    <cofactor evidence="5">
        <name>Fe(2+)</name>
        <dbReference type="ChEBI" id="CHEBI:29033"/>
    </cofactor>
    <text evidence="5">Binds 1 Fe(2+) ion per subunit.</text>
</comment>
<sequence length="553" mass="62594">MAHLYELAESLTAKPNYVDGIKRNDDSNFPSTEVFQGFNRPSRIEGDVCNLAVTGKIPRDIDGTFFRIQPDHRFPPVFESDIHFNGDGNVTAIRLCGGRAHFKQRYVHTDRYHYETKHNKALFGKYRNPYTDNEAVKGVIRTAANTNITFWRGMLLATKEDGPAYAMEPETLETIGRYDFEGQVQSPTMTAHPKFDPKTGEMICYGYEAGGDGNDGSRDIVVYTISADGIKTEECWYQAPFCGIIHDCGISDNWVVLPMTPLKCDPDRLERGANHWAWDPSEDQWYGLVPRRGAKSGDIRWFRSKNAFQGHTVSCYETPDGKVVFDLTIADGNVFFWWPSVDTPAGTVAKRNKLQNKTTRWIFDPEAATNTWVEPVEERADSGEFSRIDDRFVTMKYNHYWQAVIDATQPYDFAKCGSPAGGLFNTLGHFTWDNSTTETIWAGPCATFQEPAFIPRAGSTDEGDGYLIALLNQLDELRNDVCIFDARHIAQGPLAVIHLPFKLRLGLHGNFVEQREIVAWREKRERELGPVQPATEPMLWQAGVRSQNRDSSN</sequence>
<evidence type="ECO:0000313" key="6">
    <source>
        <dbReference type="EMBL" id="PLB36082.1"/>
    </source>
</evidence>
<evidence type="ECO:0000256" key="5">
    <source>
        <dbReference type="PIRSR" id="PIRSR604294-1"/>
    </source>
</evidence>
<feature type="binding site" evidence="5">
    <location>
        <position position="311"/>
    </location>
    <ligand>
        <name>Fe cation</name>
        <dbReference type="ChEBI" id="CHEBI:24875"/>
        <note>catalytic</note>
    </ligand>
</feature>
<keyword evidence="7" id="KW-1185">Reference proteome</keyword>
<dbReference type="GeneID" id="36524878"/>
<keyword evidence="3" id="KW-0560">Oxidoreductase</keyword>
<organism evidence="6 7">
    <name type="scientific">Aspergillus candidus</name>
    <dbReference type="NCBI Taxonomy" id="41067"/>
    <lineage>
        <taxon>Eukaryota</taxon>
        <taxon>Fungi</taxon>
        <taxon>Dikarya</taxon>
        <taxon>Ascomycota</taxon>
        <taxon>Pezizomycotina</taxon>
        <taxon>Eurotiomycetes</taxon>
        <taxon>Eurotiomycetidae</taxon>
        <taxon>Eurotiales</taxon>
        <taxon>Aspergillaceae</taxon>
        <taxon>Aspergillus</taxon>
        <taxon>Aspergillus subgen. Circumdati</taxon>
    </lineage>
</organism>
<name>A0A2I2F613_ASPCN</name>
<dbReference type="PANTHER" id="PTHR10543">
    <property type="entry name" value="BETA-CAROTENE DIOXYGENASE"/>
    <property type="match status" value="1"/>
</dbReference>
<keyword evidence="6" id="KW-0223">Dioxygenase</keyword>
<dbReference type="STRING" id="41067.A0A2I2F613"/>
<feature type="binding site" evidence="5">
    <location>
        <position position="192"/>
    </location>
    <ligand>
        <name>Fe cation</name>
        <dbReference type="ChEBI" id="CHEBI:24875"/>
        <note>catalytic</note>
    </ligand>
</feature>
<dbReference type="GO" id="GO:0010436">
    <property type="term" value="F:carotenoid dioxygenase activity"/>
    <property type="evidence" value="ECO:0007669"/>
    <property type="project" value="TreeGrafter"/>
</dbReference>
<evidence type="ECO:0000256" key="2">
    <source>
        <dbReference type="ARBA" id="ARBA00022723"/>
    </source>
</evidence>
<dbReference type="Proteomes" id="UP000234585">
    <property type="component" value="Unassembled WGS sequence"/>
</dbReference>
<proteinExistence type="inferred from homology"/>
<gene>
    <name evidence="6" type="ORF">BDW47DRAFT_133019</name>
</gene>
<dbReference type="PANTHER" id="PTHR10543:SF89">
    <property type="entry name" value="CAROTENOID 9,10(9',10')-CLEAVAGE DIOXYGENASE 1"/>
    <property type="match status" value="1"/>
</dbReference>
<feature type="binding site" evidence="5">
    <location>
        <position position="246"/>
    </location>
    <ligand>
        <name>Fe cation</name>
        <dbReference type="ChEBI" id="CHEBI:24875"/>
        <note>catalytic</note>
    </ligand>
</feature>
<accession>A0A2I2F613</accession>
<evidence type="ECO:0000256" key="4">
    <source>
        <dbReference type="ARBA" id="ARBA00023004"/>
    </source>
</evidence>
<dbReference type="Pfam" id="PF03055">
    <property type="entry name" value="RPE65"/>
    <property type="match status" value="1"/>
</dbReference>
<evidence type="ECO:0000256" key="3">
    <source>
        <dbReference type="ARBA" id="ARBA00023002"/>
    </source>
</evidence>
<dbReference type="EMBL" id="KZ559155">
    <property type="protein sequence ID" value="PLB36082.1"/>
    <property type="molecule type" value="Genomic_DNA"/>
</dbReference>
<reference evidence="6 7" key="1">
    <citation type="submission" date="2017-12" db="EMBL/GenBank/DDBJ databases">
        <authorList>
            <consortium name="DOE Joint Genome Institute"/>
            <person name="Haridas S."/>
            <person name="Kjaerbolling I."/>
            <person name="Vesth T.C."/>
            <person name="Frisvad J.C."/>
            <person name="Nybo J.L."/>
            <person name="Theobald S."/>
            <person name="Kuo A."/>
            <person name="Bowyer P."/>
            <person name="Matsuda Y."/>
            <person name="Mondo S."/>
            <person name="Lyhne E.K."/>
            <person name="Kogle M.E."/>
            <person name="Clum A."/>
            <person name="Lipzen A."/>
            <person name="Salamov A."/>
            <person name="Ngan C.Y."/>
            <person name="Daum C."/>
            <person name="Chiniquy J."/>
            <person name="Barry K."/>
            <person name="LaButti K."/>
            <person name="Simmons B.A."/>
            <person name="Magnuson J.K."/>
            <person name="Mortensen U.H."/>
            <person name="Larsen T.O."/>
            <person name="Grigoriev I.V."/>
            <person name="Baker S.E."/>
            <person name="Andersen M.R."/>
            <person name="Nordberg H.P."/>
            <person name="Cantor M.N."/>
            <person name="Hua S.X."/>
        </authorList>
    </citation>
    <scope>NUCLEOTIDE SEQUENCE [LARGE SCALE GENOMIC DNA]</scope>
    <source>
        <strain evidence="6 7">CBS 102.13</strain>
    </source>
</reference>
<comment type="similarity">
    <text evidence="1">Belongs to the carotenoid oxygenase family.</text>
</comment>